<name>A0A285NC11_9HYPH</name>
<dbReference type="RefSeq" id="WP_097151910.1">
    <property type="nucleotide sequence ID" value="NZ_OBEL01000001.1"/>
</dbReference>
<organism evidence="3 4">
    <name type="scientific">Cohaesibacter gelatinilyticus</name>
    <dbReference type="NCBI Taxonomy" id="372072"/>
    <lineage>
        <taxon>Bacteria</taxon>
        <taxon>Pseudomonadati</taxon>
        <taxon>Pseudomonadota</taxon>
        <taxon>Alphaproteobacteria</taxon>
        <taxon>Hyphomicrobiales</taxon>
        <taxon>Cohaesibacteraceae</taxon>
    </lineage>
</organism>
<dbReference type="EMBL" id="OBEL01000001">
    <property type="protein sequence ID" value="SNZ06980.1"/>
    <property type="molecule type" value="Genomic_DNA"/>
</dbReference>
<dbReference type="SUPFAM" id="SSF54909">
    <property type="entry name" value="Dimeric alpha+beta barrel"/>
    <property type="match status" value="1"/>
</dbReference>
<gene>
    <name evidence="3" type="ORF">SAMN06265368_0604</name>
</gene>
<dbReference type="InterPro" id="IPR011008">
    <property type="entry name" value="Dimeric_a/b-barrel"/>
</dbReference>
<evidence type="ECO:0000256" key="1">
    <source>
        <dbReference type="ARBA" id="ARBA00007689"/>
    </source>
</evidence>
<evidence type="ECO:0000313" key="4">
    <source>
        <dbReference type="Proteomes" id="UP000219439"/>
    </source>
</evidence>
<dbReference type="InterPro" id="IPR005545">
    <property type="entry name" value="YCII"/>
</dbReference>
<dbReference type="Pfam" id="PF03795">
    <property type="entry name" value="YCII"/>
    <property type="match status" value="1"/>
</dbReference>
<evidence type="ECO:0000259" key="2">
    <source>
        <dbReference type="Pfam" id="PF03795"/>
    </source>
</evidence>
<dbReference type="PANTHER" id="PTHR37828">
    <property type="entry name" value="GSR2449 PROTEIN"/>
    <property type="match status" value="1"/>
</dbReference>
<keyword evidence="4" id="KW-1185">Reference proteome</keyword>
<dbReference type="PANTHER" id="PTHR37828:SF1">
    <property type="entry name" value="YCII-RELATED DOMAIN-CONTAINING PROTEIN"/>
    <property type="match status" value="1"/>
</dbReference>
<feature type="domain" description="YCII-related" evidence="2">
    <location>
        <begin position="22"/>
        <end position="90"/>
    </location>
</feature>
<protein>
    <submittedName>
        <fullName evidence="3">Uncharacterized conserved protein YciI, contains a putative active-site phosphohistidine</fullName>
    </submittedName>
</protein>
<dbReference type="AlphaFoldDB" id="A0A285NC11"/>
<dbReference type="Gene3D" id="3.30.70.1060">
    <property type="entry name" value="Dimeric alpha+beta barrel"/>
    <property type="match status" value="1"/>
</dbReference>
<dbReference type="OrthoDB" id="9814407at2"/>
<proteinExistence type="inferred from homology"/>
<accession>A0A285NC11</accession>
<comment type="similarity">
    <text evidence="1">Belongs to the YciI family.</text>
</comment>
<dbReference type="Proteomes" id="UP000219439">
    <property type="component" value="Unassembled WGS sequence"/>
</dbReference>
<sequence length="100" mass="11377">MPLIEKDANLFTIDLNYIVPIEQVEPHISAHMDFLQRNYDQKRFLASGPKVPRTGGMIIAVGSSRQEIENLIKEDPFHIHALAAYEITEFVPRMKADGDL</sequence>
<reference evidence="3 4" key="1">
    <citation type="submission" date="2017-09" db="EMBL/GenBank/DDBJ databases">
        <authorList>
            <person name="Ehlers B."/>
            <person name="Leendertz F.H."/>
        </authorList>
    </citation>
    <scope>NUCLEOTIDE SEQUENCE [LARGE SCALE GENOMIC DNA]</scope>
    <source>
        <strain evidence="3 4">DSM 18289</strain>
    </source>
</reference>
<evidence type="ECO:0000313" key="3">
    <source>
        <dbReference type="EMBL" id="SNZ06980.1"/>
    </source>
</evidence>